<accession>A0ABM1W3B4</accession>
<feature type="region of interest" description="Disordered" evidence="1">
    <location>
        <begin position="1"/>
        <end position="116"/>
    </location>
</feature>
<sequence length="116" mass="11529">MGNKLRKFKEAITQPGQDADSGAASSNEGCYKPLNNDVTSQHSQGAQDSTTSLGDTAQPPTEVTSQTSVSGAGDTAVATSTPVDTVAADATATSSSSQGAVDNAQPTEGLTPEPSA</sequence>
<dbReference type="GeneID" id="106013654"/>
<feature type="compositionally biased region" description="Polar residues" evidence="1">
    <location>
        <begin position="98"/>
        <end position="108"/>
    </location>
</feature>
<name>A0ABM1W3B4_APLCA</name>
<organism evidence="2 3">
    <name type="scientific">Aplysia californica</name>
    <name type="common">California sea hare</name>
    <dbReference type="NCBI Taxonomy" id="6500"/>
    <lineage>
        <taxon>Eukaryota</taxon>
        <taxon>Metazoa</taxon>
        <taxon>Spiralia</taxon>
        <taxon>Lophotrochozoa</taxon>
        <taxon>Mollusca</taxon>
        <taxon>Gastropoda</taxon>
        <taxon>Heterobranchia</taxon>
        <taxon>Euthyneura</taxon>
        <taxon>Tectipleura</taxon>
        <taxon>Aplysiida</taxon>
        <taxon>Aplysioidea</taxon>
        <taxon>Aplysiidae</taxon>
        <taxon>Aplysia</taxon>
    </lineage>
</organism>
<feature type="compositionally biased region" description="Low complexity" evidence="1">
    <location>
        <begin position="74"/>
        <end position="97"/>
    </location>
</feature>
<dbReference type="RefSeq" id="XP_035829157.1">
    <property type="nucleotide sequence ID" value="XM_035973264.1"/>
</dbReference>
<protein>
    <submittedName>
        <fullName evidence="3">F-box-like/WD repeat-containing protein ebi</fullName>
    </submittedName>
</protein>
<proteinExistence type="predicted"/>
<evidence type="ECO:0000256" key="1">
    <source>
        <dbReference type="SAM" id="MobiDB-lite"/>
    </source>
</evidence>
<feature type="non-terminal residue" evidence="3">
    <location>
        <position position="116"/>
    </location>
</feature>
<evidence type="ECO:0000313" key="3">
    <source>
        <dbReference type="RefSeq" id="XP_035829157.1"/>
    </source>
</evidence>
<evidence type="ECO:0000313" key="2">
    <source>
        <dbReference type="Proteomes" id="UP000694888"/>
    </source>
</evidence>
<reference evidence="3" key="1">
    <citation type="submission" date="2025-08" db="UniProtKB">
        <authorList>
            <consortium name="RefSeq"/>
        </authorList>
    </citation>
    <scope>IDENTIFICATION</scope>
</reference>
<dbReference type="Proteomes" id="UP000694888">
    <property type="component" value="Unplaced"/>
</dbReference>
<feature type="compositionally biased region" description="Polar residues" evidence="1">
    <location>
        <begin position="36"/>
        <end position="70"/>
    </location>
</feature>
<keyword evidence="2" id="KW-1185">Reference proteome</keyword>
<gene>
    <name evidence="3" type="primary">LOC106013654</name>
</gene>